<gene>
    <name evidence="15" type="ORF">B0T17DRAFT_8553</name>
</gene>
<dbReference type="AlphaFoldDB" id="A0AA39XIB0"/>
<name>A0AA39XIB0_9PEZI</name>
<comment type="function">
    <text evidence="11">Involved in deacetylation of histones, chromatin assembly and chromosome segregation. May act as a transcriptional oscillator, directing histone deacetylases to specific chromosomal domains. Component of the NuA4 histone acetyltransferase complex which is involved in transcriptional activation of selected genes principally by acetylation of nucleosomal histone H4 and H2A. The NuA4 complex is also involved in DNA repair.</text>
</comment>
<keyword evidence="6" id="KW-0156">Chromatin regulator</keyword>
<proteinExistence type="inferred from homology"/>
<keyword evidence="5" id="KW-0227">DNA damage</keyword>
<evidence type="ECO:0000259" key="14">
    <source>
        <dbReference type="Pfam" id="PF05712"/>
    </source>
</evidence>
<evidence type="ECO:0000313" key="16">
    <source>
        <dbReference type="Proteomes" id="UP001174934"/>
    </source>
</evidence>
<dbReference type="PANTHER" id="PTHR10880:SF15">
    <property type="entry name" value="MSL COMPLEX SUBUNIT 3"/>
    <property type="match status" value="1"/>
</dbReference>
<comment type="caution">
    <text evidence="15">The sequence shown here is derived from an EMBL/GenBank/DDBJ whole genome shotgun (WGS) entry which is preliminary data.</text>
</comment>
<accession>A0AA39XIB0</accession>
<dbReference type="EMBL" id="JAULSR010000001">
    <property type="protein sequence ID" value="KAK0634516.1"/>
    <property type="molecule type" value="Genomic_DNA"/>
</dbReference>
<dbReference type="Gene3D" id="1.10.274.30">
    <property type="entry name" value="MRG domain"/>
    <property type="match status" value="1"/>
</dbReference>
<sequence length="381" mass="43230">MSLFEDFEPSSRPAKKARTTRSSYQKPDGCSGTLTSFAALEERWCKAAEGRDNLMVLPTKAKMAYVNKSGQAKFDDRYALRVALRTAPVGENHPKIRQAKASGNWHDRLQSYFAELGPDTNIPIAGIPLASDSCRSRRPVARKPVLPCAEEWLEYLVGDGIEQDGESESEKRPPVPRVPSLPRRWAVGDGQAGLQEDSFHNRPSIKLPMSDHLKALLVDDWENVTKNQQLVPLPHPHPVDEILNDYLLYERPHRPENSASLEVLEETIAGLHEYFDKCLGRILLYRFERAQFHELHTQWMAATPGTTHKGPGDTYGAEHLARLLVSLPELVAQTNMDQQSVNRLREELTKFTTWFGRHVTKYFVNEYETPSQEYVDQARSA</sequence>
<dbReference type="InterPro" id="IPR008676">
    <property type="entry name" value="MRG"/>
</dbReference>
<feature type="region of interest" description="Disordered" evidence="13">
    <location>
        <begin position="1"/>
        <end position="29"/>
    </location>
</feature>
<dbReference type="GO" id="GO:0035267">
    <property type="term" value="C:NuA4 histone acetyltransferase complex"/>
    <property type="evidence" value="ECO:0007669"/>
    <property type="project" value="TreeGrafter"/>
</dbReference>
<dbReference type="Pfam" id="PF05712">
    <property type="entry name" value="MRG"/>
    <property type="match status" value="1"/>
</dbReference>
<feature type="region of interest" description="Disordered" evidence="13">
    <location>
        <begin position="163"/>
        <end position="183"/>
    </location>
</feature>
<keyword evidence="8" id="KW-0804">Transcription</keyword>
<dbReference type="FunFam" id="1.10.274.30:FF:000004">
    <property type="entry name" value="Putative Chromatin modification-related protein eaf3"/>
    <property type="match status" value="1"/>
</dbReference>
<comment type="similarity">
    <text evidence="2">Belongs to the MRG family.</text>
</comment>
<evidence type="ECO:0000256" key="9">
    <source>
        <dbReference type="ARBA" id="ARBA00023204"/>
    </source>
</evidence>
<dbReference type="PANTHER" id="PTHR10880">
    <property type="entry name" value="MORTALITY FACTOR 4-LIKE PROTEIN"/>
    <property type="match status" value="1"/>
</dbReference>
<keyword evidence="7" id="KW-0805">Transcription regulation</keyword>
<feature type="domain" description="MRG" evidence="14">
    <location>
        <begin position="195"/>
        <end position="368"/>
    </location>
</feature>
<evidence type="ECO:0000256" key="4">
    <source>
        <dbReference type="ARBA" id="ARBA00018505"/>
    </source>
</evidence>
<evidence type="ECO:0000313" key="15">
    <source>
        <dbReference type="EMBL" id="KAK0634516.1"/>
    </source>
</evidence>
<comment type="subunit">
    <text evidence="3">Component of the NuA4 histone acetyltransferase complex.</text>
</comment>
<dbReference type="InterPro" id="IPR026541">
    <property type="entry name" value="MRG_dom"/>
</dbReference>
<dbReference type="GO" id="GO:0006355">
    <property type="term" value="P:regulation of DNA-templated transcription"/>
    <property type="evidence" value="ECO:0007669"/>
    <property type="project" value="InterPro"/>
</dbReference>
<dbReference type="InterPro" id="IPR038217">
    <property type="entry name" value="MRG_C_sf"/>
</dbReference>
<dbReference type="PROSITE" id="PS51640">
    <property type="entry name" value="MRG"/>
    <property type="match status" value="1"/>
</dbReference>
<evidence type="ECO:0000256" key="10">
    <source>
        <dbReference type="ARBA" id="ARBA00023242"/>
    </source>
</evidence>
<evidence type="ECO:0000256" key="1">
    <source>
        <dbReference type="ARBA" id="ARBA00004123"/>
    </source>
</evidence>
<organism evidence="15 16">
    <name type="scientific">Bombardia bombarda</name>
    <dbReference type="NCBI Taxonomy" id="252184"/>
    <lineage>
        <taxon>Eukaryota</taxon>
        <taxon>Fungi</taxon>
        <taxon>Dikarya</taxon>
        <taxon>Ascomycota</taxon>
        <taxon>Pezizomycotina</taxon>
        <taxon>Sordariomycetes</taxon>
        <taxon>Sordariomycetidae</taxon>
        <taxon>Sordariales</taxon>
        <taxon>Lasiosphaeriaceae</taxon>
        <taxon>Bombardia</taxon>
    </lineage>
</organism>
<dbReference type="GO" id="GO:0006325">
    <property type="term" value="P:chromatin organization"/>
    <property type="evidence" value="ECO:0007669"/>
    <property type="project" value="UniProtKB-KW"/>
</dbReference>
<evidence type="ECO:0000256" key="5">
    <source>
        <dbReference type="ARBA" id="ARBA00022763"/>
    </source>
</evidence>
<keyword evidence="10" id="KW-0539">Nucleus</keyword>
<evidence type="ECO:0000256" key="8">
    <source>
        <dbReference type="ARBA" id="ARBA00023163"/>
    </source>
</evidence>
<comment type="subcellular location">
    <subcellularLocation>
        <location evidence="1">Nucleus</location>
    </subcellularLocation>
</comment>
<evidence type="ECO:0000256" key="7">
    <source>
        <dbReference type="ARBA" id="ARBA00023015"/>
    </source>
</evidence>
<reference evidence="15" key="1">
    <citation type="submission" date="2023-06" db="EMBL/GenBank/DDBJ databases">
        <title>Genome-scale phylogeny and comparative genomics of the fungal order Sordariales.</title>
        <authorList>
            <consortium name="Lawrence Berkeley National Laboratory"/>
            <person name="Hensen N."/>
            <person name="Bonometti L."/>
            <person name="Westerberg I."/>
            <person name="Brannstrom I.O."/>
            <person name="Guillou S."/>
            <person name="Cros-Aarteil S."/>
            <person name="Calhoun S."/>
            <person name="Haridas S."/>
            <person name="Kuo A."/>
            <person name="Mondo S."/>
            <person name="Pangilinan J."/>
            <person name="Riley R."/>
            <person name="LaButti K."/>
            <person name="Andreopoulos B."/>
            <person name="Lipzen A."/>
            <person name="Chen C."/>
            <person name="Yanf M."/>
            <person name="Daum C."/>
            <person name="Ng V."/>
            <person name="Clum A."/>
            <person name="Steindorff A."/>
            <person name="Ohm R."/>
            <person name="Martin F."/>
            <person name="Silar P."/>
            <person name="Natvig D."/>
            <person name="Lalanne C."/>
            <person name="Gautier V."/>
            <person name="Ament-velasquez S.L."/>
            <person name="Kruys A."/>
            <person name="Hutchinson M.I."/>
            <person name="Powell A.J."/>
            <person name="Barry K."/>
            <person name="Miller A.N."/>
            <person name="Grigoriev I.V."/>
            <person name="Debuchy R."/>
            <person name="Gladieux P."/>
            <person name="Thoren M.H."/>
            <person name="Johannesson H."/>
        </authorList>
    </citation>
    <scope>NUCLEOTIDE SEQUENCE</scope>
    <source>
        <strain evidence="15">SMH3391-2</strain>
    </source>
</reference>
<evidence type="ECO:0000256" key="11">
    <source>
        <dbReference type="ARBA" id="ARBA00057322"/>
    </source>
</evidence>
<evidence type="ECO:0000256" key="3">
    <source>
        <dbReference type="ARBA" id="ARBA00011353"/>
    </source>
</evidence>
<keyword evidence="16" id="KW-1185">Reference proteome</keyword>
<dbReference type="GO" id="GO:0006281">
    <property type="term" value="P:DNA repair"/>
    <property type="evidence" value="ECO:0007669"/>
    <property type="project" value="UniProtKB-KW"/>
</dbReference>
<evidence type="ECO:0000256" key="12">
    <source>
        <dbReference type="ARBA" id="ARBA00072864"/>
    </source>
</evidence>
<dbReference type="GO" id="GO:0032221">
    <property type="term" value="C:Rpd3S complex"/>
    <property type="evidence" value="ECO:0007669"/>
    <property type="project" value="TreeGrafter"/>
</dbReference>
<evidence type="ECO:0000256" key="13">
    <source>
        <dbReference type="SAM" id="MobiDB-lite"/>
    </source>
</evidence>
<protein>
    <recommendedName>
        <fullName evidence="4">Chromatin modification-related protein EAF3</fullName>
    </recommendedName>
    <alternativeName>
        <fullName evidence="12">Chromatin modification-related protein eaf3</fullName>
    </alternativeName>
</protein>
<dbReference type="Proteomes" id="UP001174934">
    <property type="component" value="Unassembled WGS sequence"/>
</dbReference>
<evidence type="ECO:0000256" key="2">
    <source>
        <dbReference type="ARBA" id="ARBA00009093"/>
    </source>
</evidence>
<keyword evidence="9" id="KW-0234">DNA repair</keyword>
<evidence type="ECO:0000256" key="6">
    <source>
        <dbReference type="ARBA" id="ARBA00022853"/>
    </source>
</evidence>